<evidence type="ECO:0000313" key="3">
    <source>
        <dbReference type="Proteomes" id="UP000600918"/>
    </source>
</evidence>
<protein>
    <submittedName>
        <fullName evidence="2">Uncharacterized protein</fullName>
    </submittedName>
</protein>
<name>A0A834P6T0_VESPE</name>
<evidence type="ECO:0000313" key="2">
    <source>
        <dbReference type="EMBL" id="KAF7431322.1"/>
    </source>
</evidence>
<gene>
    <name evidence="2" type="ORF">H0235_004246</name>
</gene>
<evidence type="ECO:0000256" key="1">
    <source>
        <dbReference type="SAM" id="MobiDB-lite"/>
    </source>
</evidence>
<accession>A0A834P6T0</accession>
<organism evidence="2 3">
    <name type="scientific">Vespula pensylvanica</name>
    <name type="common">Western yellow jacket</name>
    <name type="synonym">Wasp</name>
    <dbReference type="NCBI Taxonomy" id="30213"/>
    <lineage>
        <taxon>Eukaryota</taxon>
        <taxon>Metazoa</taxon>
        <taxon>Ecdysozoa</taxon>
        <taxon>Arthropoda</taxon>
        <taxon>Hexapoda</taxon>
        <taxon>Insecta</taxon>
        <taxon>Pterygota</taxon>
        <taxon>Neoptera</taxon>
        <taxon>Endopterygota</taxon>
        <taxon>Hymenoptera</taxon>
        <taxon>Apocrita</taxon>
        <taxon>Aculeata</taxon>
        <taxon>Vespoidea</taxon>
        <taxon>Vespidae</taxon>
        <taxon>Vespinae</taxon>
        <taxon>Vespula</taxon>
    </lineage>
</organism>
<dbReference type="Proteomes" id="UP000600918">
    <property type="component" value="Unassembled WGS sequence"/>
</dbReference>
<sequence>MQYVQNLLYNGMPSENSILCFILYMMNHRAGDENDDDDDNDNDDDDDDDDEDNEDDDEEDEDDEDDFARRQVGI</sequence>
<reference evidence="2" key="1">
    <citation type="journal article" date="2020" name="G3 (Bethesda)">
        <title>High-Quality Assemblies for Three Invasive Social Wasps from the &lt;i&gt;Vespula&lt;/i&gt; Genus.</title>
        <authorList>
            <person name="Harrop T.W.R."/>
            <person name="Guhlin J."/>
            <person name="McLaughlin G.M."/>
            <person name="Permina E."/>
            <person name="Stockwell P."/>
            <person name="Gilligan J."/>
            <person name="Le Lec M.F."/>
            <person name="Gruber M.A.M."/>
            <person name="Quinn O."/>
            <person name="Lovegrove M."/>
            <person name="Duncan E.J."/>
            <person name="Remnant E.J."/>
            <person name="Van Eeckhoven J."/>
            <person name="Graham B."/>
            <person name="Knapp R.A."/>
            <person name="Langford K.W."/>
            <person name="Kronenberg Z."/>
            <person name="Press M.O."/>
            <person name="Eacker S.M."/>
            <person name="Wilson-Rankin E.E."/>
            <person name="Purcell J."/>
            <person name="Lester P.J."/>
            <person name="Dearden P.K."/>
        </authorList>
    </citation>
    <scope>NUCLEOTIDE SEQUENCE</scope>
    <source>
        <strain evidence="2">Volc-1</strain>
    </source>
</reference>
<feature type="region of interest" description="Disordered" evidence="1">
    <location>
        <begin position="30"/>
        <end position="74"/>
    </location>
</feature>
<dbReference type="AlphaFoldDB" id="A0A834P6T0"/>
<keyword evidence="3" id="KW-1185">Reference proteome</keyword>
<dbReference type="EMBL" id="JACSDY010000003">
    <property type="protein sequence ID" value="KAF7431322.1"/>
    <property type="molecule type" value="Genomic_DNA"/>
</dbReference>
<proteinExistence type="predicted"/>
<comment type="caution">
    <text evidence="2">The sequence shown here is derived from an EMBL/GenBank/DDBJ whole genome shotgun (WGS) entry which is preliminary data.</text>
</comment>
<feature type="compositionally biased region" description="Acidic residues" evidence="1">
    <location>
        <begin position="33"/>
        <end position="66"/>
    </location>
</feature>